<dbReference type="Proteomes" id="UP000633509">
    <property type="component" value="Unassembled WGS sequence"/>
</dbReference>
<feature type="transmembrane region" description="Helical" evidence="2">
    <location>
        <begin position="99"/>
        <end position="119"/>
    </location>
</feature>
<keyword evidence="2" id="KW-0472">Membrane</keyword>
<evidence type="ECO:0000256" key="2">
    <source>
        <dbReference type="SAM" id="Phobius"/>
    </source>
</evidence>
<sequence>MIQVQDGDVRALLQGQAYGVGRGGGLGGDGEVVLQLQQRGQRAPDQNRAAAFLAPTGDLRVPHFIGLHSIQGFVLTALVLAALAARVGRLRGERVRAQLAGVVIFGYGALFAITAWQALRGQSALRAEAARRSERVRRSRAARRDERVHGGDAPPAGTLQIHALIGARGRHGSGRGQ</sequence>
<keyword evidence="2" id="KW-1133">Transmembrane helix</keyword>
<feature type="transmembrane region" description="Helical" evidence="2">
    <location>
        <begin position="65"/>
        <end position="87"/>
    </location>
</feature>
<organism evidence="3 4">
    <name type="scientific">Nonomuraea angiospora</name>
    <dbReference type="NCBI Taxonomy" id="46172"/>
    <lineage>
        <taxon>Bacteria</taxon>
        <taxon>Bacillati</taxon>
        <taxon>Actinomycetota</taxon>
        <taxon>Actinomycetes</taxon>
        <taxon>Streptosporangiales</taxon>
        <taxon>Streptosporangiaceae</taxon>
        <taxon>Nonomuraea</taxon>
    </lineage>
</organism>
<dbReference type="EMBL" id="JADBEK010000001">
    <property type="protein sequence ID" value="MBE1588265.1"/>
    <property type="molecule type" value="Genomic_DNA"/>
</dbReference>
<feature type="region of interest" description="Disordered" evidence="1">
    <location>
        <begin position="134"/>
        <end position="157"/>
    </location>
</feature>
<evidence type="ECO:0000313" key="4">
    <source>
        <dbReference type="Proteomes" id="UP000633509"/>
    </source>
</evidence>
<keyword evidence="2" id="KW-0812">Transmembrane</keyword>
<keyword evidence="4" id="KW-1185">Reference proteome</keyword>
<proteinExistence type="predicted"/>
<evidence type="ECO:0000313" key="3">
    <source>
        <dbReference type="EMBL" id="MBE1588265.1"/>
    </source>
</evidence>
<protein>
    <submittedName>
        <fullName evidence="3">Uncharacterized protein</fullName>
    </submittedName>
</protein>
<name>A0ABR9M6P1_9ACTN</name>
<reference evidence="3 4" key="1">
    <citation type="submission" date="2020-10" db="EMBL/GenBank/DDBJ databases">
        <title>Sequencing the genomes of 1000 actinobacteria strains.</title>
        <authorList>
            <person name="Klenk H.-P."/>
        </authorList>
    </citation>
    <scope>NUCLEOTIDE SEQUENCE [LARGE SCALE GENOMIC DNA]</scope>
    <source>
        <strain evidence="3 4">DSM 43173</strain>
    </source>
</reference>
<accession>A0ABR9M6P1</accession>
<evidence type="ECO:0000256" key="1">
    <source>
        <dbReference type="SAM" id="MobiDB-lite"/>
    </source>
</evidence>
<comment type="caution">
    <text evidence="3">The sequence shown here is derived from an EMBL/GenBank/DDBJ whole genome shotgun (WGS) entry which is preliminary data.</text>
</comment>
<gene>
    <name evidence="3" type="ORF">H4W80_006523</name>
</gene>